<organism evidence="1 2">
    <name type="scientific">Noviherbaspirillum aridicola</name>
    <dbReference type="NCBI Taxonomy" id="2849687"/>
    <lineage>
        <taxon>Bacteria</taxon>
        <taxon>Pseudomonadati</taxon>
        <taxon>Pseudomonadota</taxon>
        <taxon>Betaproteobacteria</taxon>
        <taxon>Burkholderiales</taxon>
        <taxon>Oxalobacteraceae</taxon>
        <taxon>Noviherbaspirillum</taxon>
    </lineage>
</organism>
<proteinExistence type="predicted"/>
<dbReference type="EMBL" id="BPMK01000016">
    <property type="protein sequence ID" value="GIZ53377.1"/>
    <property type="molecule type" value="Genomic_DNA"/>
</dbReference>
<dbReference type="RefSeq" id="WP_220809794.1">
    <property type="nucleotide sequence ID" value="NZ_BPMK01000016.1"/>
</dbReference>
<protein>
    <submittedName>
        <fullName evidence="1">Uncharacterized protein</fullName>
    </submittedName>
</protein>
<evidence type="ECO:0000313" key="2">
    <source>
        <dbReference type="Proteomes" id="UP000887222"/>
    </source>
</evidence>
<reference evidence="1 2" key="1">
    <citation type="journal article" date="2022" name="Int. J. Syst. Evol. Microbiol.">
        <title>Noviherbaspirillum aridicola sp. nov., isolated from an arid soil in Pakistan.</title>
        <authorList>
            <person name="Khan I.U."/>
            <person name="Saqib M."/>
            <person name="Amin A."/>
            <person name="Hussain F."/>
            <person name="Li L."/>
            <person name="Liu Y.H."/>
            <person name="Fang B.Z."/>
            <person name="Ahmed I."/>
            <person name="Li W.J."/>
        </authorList>
    </citation>
    <scope>NUCLEOTIDE SEQUENCE [LARGE SCALE GENOMIC DNA]</scope>
    <source>
        <strain evidence="1 2">NCCP-691</strain>
    </source>
</reference>
<name>A0ABQ4Q8Y8_9BURK</name>
<keyword evidence="2" id="KW-1185">Reference proteome</keyword>
<gene>
    <name evidence="1" type="ORF">NCCP691_33910</name>
</gene>
<comment type="caution">
    <text evidence="1">The sequence shown here is derived from an EMBL/GenBank/DDBJ whole genome shotgun (WGS) entry which is preliminary data.</text>
</comment>
<evidence type="ECO:0000313" key="1">
    <source>
        <dbReference type="EMBL" id="GIZ53377.1"/>
    </source>
</evidence>
<sequence>MIISREIYEAALLISRQPTVYVHGLPAHQKAIDAGVACVNGKLIELTHKGEEVIRL</sequence>
<accession>A0ABQ4Q8Y8</accession>
<dbReference type="Proteomes" id="UP000887222">
    <property type="component" value="Unassembled WGS sequence"/>
</dbReference>